<evidence type="ECO:0000256" key="3">
    <source>
        <dbReference type="ARBA" id="ARBA00022519"/>
    </source>
</evidence>
<dbReference type="EC" id="1.6.5.-" evidence="9"/>
<evidence type="ECO:0000256" key="4">
    <source>
        <dbReference type="ARBA" id="ARBA00022692"/>
    </source>
</evidence>
<sequence>MAEQSDMKEVKRVLVGPLIANNPIALQVLGVCSALAVTTKLETAFVMTIAVTLVTGVLQHVYLDDPPPYSQ</sequence>
<dbReference type="PANTHER" id="PTHR30586">
    <property type="entry name" value="ELECTRON TRANSPORT COMPLEX PROTEIN RNFE"/>
    <property type="match status" value="1"/>
</dbReference>
<evidence type="ECO:0000256" key="5">
    <source>
        <dbReference type="ARBA" id="ARBA00022967"/>
    </source>
</evidence>
<dbReference type="EMBL" id="UGLB01000003">
    <property type="protein sequence ID" value="STT50439.1"/>
    <property type="molecule type" value="Genomic_DNA"/>
</dbReference>
<dbReference type="InterPro" id="IPR003667">
    <property type="entry name" value="NqrDE/RnfAE"/>
</dbReference>
<keyword evidence="9" id="KW-0560">Oxidoreductase</keyword>
<proteinExistence type="predicted"/>
<reference evidence="9 10" key="1">
    <citation type="submission" date="2018-06" db="EMBL/GenBank/DDBJ databases">
        <authorList>
            <consortium name="Pathogen Informatics"/>
            <person name="Doyle S."/>
        </authorList>
    </citation>
    <scope>NUCLEOTIDE SEQUENCE [LARGE SCALE GENOMIC DNA]</scope>
    <source>
        <strain evidence="9 10">NCTC9637</strain>
    </source>
</reference>
<keyword evidence="4 8" id="KW-0812">Transmembrane</keyword>
<dbReference type="Pfam" id="PF02508">
    <property type="entry name" value="Rnf-Nqr"/>
    <property type="match status" value="1"/>
</dbReference>
<keyword evidence="2" id="KW-0813">Transport</keyword>
<keyword evidence="5" id="KW-1278">Translocase</keyword>
<dbReference type="GO" id="GO:0016491">
    <property type="term" value="F:oxidoreductase activity"/>
    <property type="evidence" value="ECO:0007669"/>
    <property type="project" value="UniProtKB-KW"/>
</dbReference>
<dbReference type="AlphaFoldDB" id="A0A377W7G8"/>
<evidence type="ECO:0000256" key="2">
    <source>
        <dbReference type="ARBA" id="ARBA00022448"/>
    </source>
</evidence>
<dbReference type="PANTHER" id="PTHR30586:SF1">
    <property type="entry name" value="NA(+)-TRANSLOCATING NADH-QUINONE REDUCTASE SUBUNIT D"/>
    <property type="match status" value="1"/>
</dbReference>
<evidence type="ECO:0000313" key="9">
    <source>
        <dbReference type="EMBL" id="STT50439.1"/>
    </source>
</evidence>
<dbReference type="GO" id="GO:0005886">
    <property type="term" value="C:plasma membrane"/>
    <property type="evidence" value="ECO:0007669"/>
    <property type="project" value="TreeGrafter"/>
</dbReference>
<keyword evidence="3" id="KW-0997">Cell inner membrane</keyword>
<protein>
    <submittedName>
        <fullName evidence="9">Na(+)-translocating NADH-quinone reductase subunit D</fullName>
        <ecNumber evidence="9">1.6.5.-</ecNumber>
    </submittedName>
</protein>
<gene>
    <name evidence="9" type="primary">nqrD_2</name>
    <name evidence="9" type="ORF">NCTC9637_05426</name>
</gene>
<dbReference type="Proteomes" id="UP000255099">
    <property type="component" value="Unassembled WGS sequence"/>
</dbReference>
<keyword evidence="6 8" id="KW-1133">Transmembrane helix</keyword>
<evidence type="ECO:0000256" key="8">
    <source>
        <dbReference type="SAM" id="Phobius"/>
    </source>
</evidence>
<organism evidence="9 10">
    <name type="scientific">Klebsiella pneumoniae</name>
    <dbReference type="NCBI Taxonomy" id="573"/>
    <lineage>
        <taxon>Bacteria</taxon>
        <taxon>Pseudomonadati</taxon>
        <taxon>Pseudomonadota</taxon>
        <taxon>Gammaproteobacteria</taxon>
        <taxon>Enterobacterales</taxon>
        <taxon>Enterobacteriaceae</taxon>
        <taxon>Klebsiella/Raoultella group</taxon>
        <taxon>Klebsiella</taxon>
        <taxon>Klebsiella pneumoniae complex</taxon>
    </lineage>
</organism>
<dbReference type="GO" id="GO:0012505">
    <property type="term" value="C:endomembrane system"/>
    <property type="evidence" value="ECO:0007669"/>
    <property type="project" value="UniProtKB-SubCell"/>
</dbReference>
<evidence type="ECO:0000256" key="1">
    <source>
        <dbReference type="ARBA" id="ARBA00004127"/>
    </source>
</evidence>
<keyword evidence="7 8" id="KW-0472">Membrane</keyword>
<keyword evidence="3" id="KW-1003">Cell membrane</keyword>
<evidence type="ECO:0000256" key="6">
    <source>
        <dbReference type="ARBA" id="ARBA00022989"/>
    </source>
</evidence>
<accession>A0A377W7G8</accession>
<comment type="subcellular location">
    <subcellularLocation>
        <location evidence="1">Endomembrane system</location>
        <topology evidence="1">Multi-pass membrane protein</topology>
    </subcellularLocation>
</comment>
<evidence type="ECO:0000256" key="7">
    <source>
        <dbReference type="ARBA" id="ARBA00023136"/>
    </source>
</evidence>
<feature type="transmembrane region" description="Helical" evidence="8">
    <location>
        <begin position="44"/>
        <end position="63"/>
    </location>
</feature>
<name>A0A377W7G8_KLEPN</name>
<evidence type="ECO:0000313" key="10">
    <source>
        <dbReference type="Proteomes" id="UP000255099"/>
    </source>
</evidence>
<feature type="transmembrane region" description="Helical" evidence="8">
    <location>
        <begin position="14"/>
        <end position="37"/>
    </location>
</feature>